<evidence type="ECO:0000313" key="2">
    <source>
        <dbReference type="EnsemblPlants" id="Kaladp0051s0087.1.v1.1.CDS.1"/>
    </source>
</evidence>
<dbReference type="InterPro" id="IPR006527">
    <property type="entry name" value="F-box-assoc_dom_typ1"/>
</dbReference>
<feature type="domain" description="F-box" evidence="1">
    <location>
        <begin position="2"/>
        <end position="47"/>
    </location>
</feature>
<dbReference type="PROSITE" id="PS50181">
    <property type="entry name" value="FBOX"/>
    <property type="match status" value="1"/>
</dbReference>
<dbReference type="SMART" id="SM00256">
    <property type="entry name" value="FBOX"/>
    <property type="match status" value="1"/>
</dbReference>
<sequence length="435" mass="49689">MEVICEELPDEHIYSILLNLPLKSLLRFRTVSKRWNAIITSRAFARHHFINARSKPRTDHLILHCLWYNCTILHYSDLSHDLTSSCRVAGGGGFPPPPAKFHLPPKWYRYNDPITPGGGFWFDSSSCDGMLCTPKYETDHTATILLWNPFTRRFRRVPWPVACTKRTAVRDSFLGIGYDPVTDDYKIVVHTHDFSVSASRTYIFNLKSSSSDVWRSIDGLSAPWGRRESKPVTLDDGDVYWVSRCSGAIISDNISEDNYWVSRQQEGRFLILKFSFSDERLTIMPSPPKDDLSESTYTWQLVEYEGSLCFVNYCDEYLKRASRTHWIHIWTLSPARGDNGGSSSKATWVRAMHVPFSALLLSYGTLVPLGFTVSGDLIMRIGNRAVRGEDHGDLMIYLAREVKFLIVHLEDDEEAGSKGAAYYHLLQTESLIRPD</sequence>
<accession>A0A7N0ZXY3</accession>
<dbReference type="PANTHER" id="PTHR31672:SF13">
    <property type="entry name" value="F-BOX PROTEIN CPR30-LIKE"/>
    <property type="match status" value="1"/>
</dbReference>
<dbReference type="SUPFAM" id="SSF81383">
    <property type="entry name" value="F-box domain"/>
    <property type="match status" value="1"/>
</dbReference>
<name>A0A7N0ZXY3_KALFE</name>
<dbReference type="Pfam" id="PF07734">
    <property type="entry name" value="FBA_1"/>
    <property type="match status" value="1"/>
</dbReference>
<dbReference type="EnsemblPlants" id="Kaladp0051s0087.1.v1.1">
    <property type="protein sequence ID" value="Kaladp0051s0087.1.v1.1.CDS.1"/>
    <property type="gene ID" value="Kaladp0051s0087.v1.1"/>
</dbReference>
<dbReference type="Gene3D" id="1.20.1280.50">
    <property type="match status" value="1"/>
</dbReference>
<dbReference type="InterPro" id="IPR017451">
    <property type="entry name" value="F-box-assoc_interact_dom"/>
</dbReference>
<dbReference type="InterPro" id="IPR050796">
    <property type="entry name" value="SCF_F-box_component"/>
</dbReference>
<dbReference type="NCBIfam" id="TIGR01640">
    <property type="entry name" value="F_box_assoc_1"/>
    <property type="match status" value="1"/>
</dbReference>
<proteinExistence type="predicted"/>
<evidence type="ECO:0000313" key="3">
    <source>
        <dbReference type="Proteomes" id="UP000594263"/>
    </source>
</evidence>
<protein>
    <recommendedName>
        <fullName evidence="1">F-box domain-containing protein</fullName>
    </recommendedName>
</protein>
<reference evidence="2" key="1">
    <citation type="submission" date="2021-01" db="UniProtKB">
        <authorList>
            <consortium name="EnsemblPlants"/>
        </authorList>
    </citation>
    <scope>IDENTIFICATION</scope>
</reference>
<dbReference type="Proteomes" id="UP000594263">
    <property type="component" value="Unplaced"/>
</dbReference>
<dbReference type="Gramene" id="Kaladp0051s0087.1.v1.1">
    <property type="protein sequence ID" value="Kaladp0051s0087.1.v1.1.CDS.1"/>
    <property type="gene ID" value="Kaladp0051s0087.v1.1"/>
</dbReference>
<dbReference type="InterPro" id="IPR036047">
    <property type="entry name" value="F-box-like_dom_sf"/>
</dbReference>
<dbReference type="InterPro" id="IPR001810">
    <property type="entry name" value="F-box_dom"/>
</dbReference>
<keyword evidence="3" id="KW-1185">Reference proteome</keyword>
<organism evidence="2 3">
    <name type="scientific">Kalanchoe fedtschenkoi</name>
    <name type="common">Lavender scallops</name>
    <name type="synonym">South American air plant</name>
    <dbReference type="NCBI Taxonomy" id="63787"/>
    <lineage>
        <taxon>Eukaryota</taxon>
        <taxon>Viridiplantae</taxon>
        <taxon>Streptophyta</taxon>
        <taxon>Embryophyta</taxon>
        <taxon>Tracheophyta</taxon>
        <taxon>Spermatophyta</taxon>
        <taxon>Magnoliopsida</taxon>
        <taxon>eudicotyledons</taxon>
        <taxon>Gunneridae</taxon>
        <taxon>Pentapetalae</taxon>
        <taxon>Saxifragales</taxon>
        <taxon>Crassulaceae</taxon>
        <taxon>Kalanchoe</taxon>
    </lineage>
</organism>
<dbReference type="AlphaFoldDB" id="A0A7N0ZXY3"/>
<dbReference type="PANTHER" id="PTHR31672">
    <property type="entry name" value="BNACNNG10540D PROTEIN"/>
    <property type="match status" value="1"/>
</dbReference>
<dbReference type="Pfam" id="PF00646">
    <property type="entry name" value="F-box"/>
    <property type="match status" value="1"/>
</dbReference>
<evidence type="ECO:0000259" key="1">
    <source>
        <dbReference type="PROSITE" id="PS50181"/>
    </source>
</evidence>